<dbReference type="AlphaFoldDB" id="A0A9W2XVQ4"/>
<dbReference type="OrthoDB" id="8046937at2759"/>
<sequence>MVCEVCSKRHPTCLHEDRSNREQGAKREQFKGRVSTKESAQPSVSNESTSNRVVQDGNSVQTSAIVPVYVSSPKDPNKEVLVYALLDSQSDSSFILEEVADVLNMDTEQVRLKLSTMSSKGTIVVCKRLNGLQIRGLDSSKKVTVPTAYTREFIPANRTHIPTPETAQAWPHLEHLAAHMAPQKDCAIGLIGYNCPQALLPREVVCGEENQPFAQKTDLGWSIVSYVAPFEHHGDDIGISHRIIVKRVMPESTPTAKLKSEVHYVCKTQIKELTTPDNVIKILESDFSERDVEEAILSQEDFHLLTKLKEGIMQKHDGHYEMPLPFKQDRPNLPSNKACAVHRLSCLKRRFKRDQKYHTDYKNFMKDLMARGEAEKITDEELNNEPAWYIPHHGVYHPQKPGKIRVVFDCSARFQDTSLNDHLLTGPDLTNNLVGVLCRFRKGPIAVMCDVERMFHQFHVKTEDQDYLRFLWWEDDDLESSPSVFRMKVHSGQPPHLGVPTLG</sequence>
<evidence type="ECO:0000313" key="2">
    <source>
        <dbReference type="Proteomes" id="UP000515150"/>
    </source>
</evidence>
<reference evidence="3" key="1">
    <citation type="submission" date="2025-08" db="UniProtKB">
        <authorList>
            <consortium name="RefSeq"/>
        </authorList>
    </citation>
    <scope>IDENTIFICATION</scope>
</reference>
<dbReference type="InterPro" id="IPR043502">
    <property type="entry name" value="DNA/RNA_pol_sf"/>
</dbReference>
<dbReference type="SUPFAM" id="SSF56672">
    <property type="entry name" value="DNA/RNA polymerases"/>
    <property type="match status" value="1"/>
</dbReference>
<accession>A0A9W2XVQ4</accession>
<dbReference type="PANTHER" id="PTHR47331:SF5">
    <property type="entry name" value="RIBONUCLEASE H"/>
    <property type="match status" value="1"/>
</dbReference>
<dbReference type="PANTHER" id="PTHR47331">
    <property type="entry name" value="PHD-TYPE DOMAIN-CONTAINING PROTEIN"/>
    <property type="match status" value="1"/>
</dbReference>
<dbReference type="Proteomes" id="UP000515150">
    <property type="component" value="Chromosome 6"/>
</dbReference>
<name>A0A9W2XVQ4_BETSP</name>
<evidence type="ECO:0000313" key="3">
    <source>
        <dbReference type="RefSeq" id="XP_055365928.1"/>
    </source>
</evidence>
<dbReference type="RefSeq" id="XP_055365928.1">
    <property type="nucleotide sequence ID" value="XM_055509953.1"/>
</dbReference>
<feature type="compositionally biased region" description="Polar residues" evidence="1">
    <location>
        <begin position="37"/>
        <end position="56"/>
    </location>
</feature>
<organism evidence="2 3">
    <name type="scientific">Betta splendens</name>
    <name type="common">Siamese fighting fish</name>
    <dbReference type="NCBI Taxonomy" id="158456"/>
    <lineage>
        <taxon>Eukaryota</taxon>
        <taxon>Metazoa</taxon>
        <taxon>Chordata</taxon>
        <taxon>Craniata</taxon>
        <taxon>Vertebrata</taxon>
        <taxon>Euteleostomi</taxon>
        <taxon>Actinopterygii</taxon>
        <taxon>Neopterygii</taxon>
        <taxon>Teleostei</taxon>
        <taxon>Neoteleostei</taxon>
        <taxon>Acanthomorphata</taxon>
        <taxon>Anabantaria</taxon>
        <taxon>Anabantiformes</taxon>
        <taxon>Anabantoidei</taxon>
        <taxon>Osphronemidae</taxon>
        <taxon>Betta</taxon>
    </lineage>
</organism>
<feature type="region of interest" description="Disordered" evidence="1">
    <location>
        <begin position="17"/>
        <end position="56"/>
    </location>
</feature>
<proteinExistence type="predicted"/>
<dbReference type="GeneID" id="114857898"/>
<evidence type="ECO:0000256" key="1">
    <source>
        <dbReference type="SAM" id="MobiDB-lite"/>
    </source>
</evidence>
<feature type="compositionally biased region" description="Basic and acidic residues" evidence="1">
    <location>
        <begin position="17"/>
        <end position="31"/>
    </location>
</feature>
<dbReference type="KEGG" id="bspl:114857898"/>
<gene>
    <name evidence="3" type="primary">LOC114857898</name>
</gene>
<keyword evidence="2" id="KW-1185">Reference proteome</keyword>
<protein>
    <submittedName>
        <fullName evidence="3">Uncharacterized protein LOC114857898 isoform X1</fullName>
    </submittedName>
</protein>